<dbReference type="InterPro" id="IPR036909">
    <property type="entry name" value="Cyt_c-like_dom_sf"/>
</dbReference>
<feature type="region of interest" description="Disordered" evidence="19">
    <location>
        <begin position="39"/>
        <end position="63"/>
    </location>
</feature>
<feature type="compositionally biased region" description="Basic and acidic residues" evidence="19">
    <location>
        <begin position="1"/>
        <end position="12"/>
    </location>
</feature>
<dbReference type="eggNOG" id="COG2010">
    <property type="taxonomic scope" value="Bacteria"/>
</dbReference>
<dbReference type="AlphaFoldDB" id="A4VKM4"/>
<evidence type="ECO:0000256" key="15">
    <source>
        <dbReference type="ARBA" id="ARBA00024688"/>
    </source>
</evidence>
<evidence type="ECO:0000256" key="3">
    <source>
        <dbReference type="ARBA" id="ARBA00012949"/>
    </source>
</evidence>
<dbReference type="GO" id="GO:0016020">
    <property type="term" value="C:membrane"/>
    <property type="evidence" value="ECO:0007669"/>
    <property type="project" value="UniProtKB-SubCell"/>
</dbReference>
<evidence type="ECO:0000256" key="5">
    <source>
        <dbReference type="ARBA" id="ARBA00022617"/>
    </source>
</evidence>
<feature type="domain" description="Cytochrome oxidase subunit II copper A binding" evidence="21">
    <location>
        <begin position="321"/>
        <end position="433"/>
    </location>
</feature>
<evidence type="ECO:0000313" key="24">
    <source>
        <dbReference type="Proteomes" id="UP000000233"/>
    </source>
</evidence>
<feature type="domain" description="Cytochrome c" evidence="22">
    <location>
        <begin position="441"/>
        <end position="531"/>
    </location>
</feature>
<keyword evidence="8 18" id="KW-0479">Metal-binding</keyword>
<comment type="subcellular location">
    <subcellularLocation>
        <location evidence="1">Membrane</location>
        <topology evidence="1">Multi-pass membrane protein</topology>
    </subcellularLocation>
</comment>
<evidence type="ECO:0000256" key="6">
    <source>
        <dbReference type="ARBA" id="ARBA00022660"/>
    </source>
</evidence>
<organism evidence="23 24">
    <name type="scientific">Stutzerimonas stutzeri (strain A1501)</name>
    <name type="common">Pseudomonas stutzeri</name>
    <dbReference type="NCBI Taxonomy" id="379731"/>
    <lineage>
        <taxon>Bacteria</taxon>
        <taxon>Pseudomonadati</taxon>
        <taxon>Pseudomonadota</taxon>
        <taxon>Gammaproteobacteria</taxon>
        <taxon>Pseudomonadales</taxon>
        <taxon>Pseudomonadaceae</taxon>
        <taxon>Stutzerimonas</taxon>
    </lineage>
</organism>
<dbReference type="Gene3D" id="1.10.287.90">
    <property type="match status" value="1"/>
</dbReference>
<dbReference type="SUPFAM" id="SSF49503">
    <property type="entry name" value="Cupredoxins"/>
    <property type="match status" value="1"/>
</dbReference>
<dbReference type="SUPFAM" id="SSF46626">
    <property type="entry name" value="Cytochrome c"/>
    <property type="match status" value="1"/>
</dbReference>
<feature type="compositionally biased region" description="Basic and acidic residues" evidence="19">
    <location>
        <begin position="116"/>
        <end position="129"/>
    </location>
</feature>
<evidence type="ECO:0000256" key="12">
    <source>
        <dbReference type="ARBA" id="ARBA00023004"/>
    </source>
</evidence>
<dbReference type="KEGG" id="psa:PST_1851"/>
<protein>
    <recommendedName>
        <fullName evidence="3">cytochrome-c oxidase</fullName>
        <ecNumber evidence="3">7.1.1.9</ecNumber>
    </recommendedName>
    <alternativeName>
        <fullName evidence="16">Cytochrome aa3 subunit 2</fullName>
    </alternativeName>
</protein>
<evidence type="ECO:0000256" key="13">
    <source>
        <dbReference type="ARBA" id="ARBA00023008"/>
    </source>
</evidence>
<dbReference type="eggNOG" id="COG1622">
    <property type="taxonomic scope" value="Bacteria"/>
</dbReference>
<dbReference type="Pfam" id="PF00116">
    <property type="entry name" value="COX2"/>
    <property type="match status" value="1"/>
</dbReference>
<keyword evidence="12 18" id="KW-0408">Iron</keyword>
<keyword evidence="24" id="KW-1185">Reference proteome</keyword>
<evidence type="ECO:0000259" key="21">
    <source>
        <dbReference type="PROSITE" id="PS50857"/>
    </source>
</evidence>
<dbReference type="PROSITE" id="PS00078">
    <property type="entry name" value="COX2"/>
    <property type="match status" value="1"/>
</dbReference>
<dbReference type="GO" id="GO:0016491">
    <property type="term" value="F:oxidoreductase activity"/>
    <property type="evidence" value="ECO:0007669"/>
    <property type="project" value="InterPro"/>
</dbReference>
<dbReference type="Gene3D" id="2.60.40.420">
    <property type="entry name" value="Cupredoxins - blue copper proteins"/>
    <property type="match status" value="1"/>
</dbReference>
<accession>A4VKM4</accession>
<dbReference type="EMBL" id="CP000304">
    <property type="protein sequence ID" value="ABP79525.1"/>
    <property type="molecule type" value="Genomic_DNA"/>
</dbReference>
<keyword evidence="13" id="KW-0186">Copper</keyword>
<dbReference type="InterPro" id="IPR036257">
    <property type="entry name" value="Cyt_c_oxidase_su2_TM_sf"/>
</dbReference>
<evidence type="ECO:0000256" key="7">
    <source>
        <dbReference type="ARBA" id="ARBA00022692"/>
    </source>
</evidence>
<dbReference type="InterPro" id="IPR008972">
    <property type="entry name" value="Cupredoxin"/>
</dbReference>
<dbReference type="InterPro" id="IPR002429">
    <property type="entry name" value="CcO_II-like_C"/>
</dbReference>
<dbReference type="InterPro" id="IPR001505">
    <property type="entry name" value="Copper_CuA"/>
</dbReference>
<evidence type="ECO:0000256" key="9">
    <source>
        <dbReference type="ARBA" id="ARBA00022967"/>
    </source>
</evidence>
<evidence type="ECO:0000256" key="18">
    <source>
        <dbReference type="PROSITE-ProRule" id="PRU00433"/>
    </source>
</evidence>
<gene>
    <name evidence="23" type="ordered locus">PST_1851</name>
</gene>
<keyword evidence="11 20" id="KW-1133">Transmembrane helix</keyword>
<evidence type="ECO:0000256" key="20">
    <source>
        <dbReference type="SAM" id="Phobius"/>
    </source>
</evidence>
<keyword evidence="7 20" id="KW-0812">Transmembrane</keyword>
<dbReference type="GO" id="GO:0042773">
    <property type="term" value="P:ATP synthesis coupled electron transport"/>
    <property type="evidence" value="ECO:0007669"/>
    <property type="project" value="TreeGrafter"/>
</dbReference>
<evidence type="ECO:0000256" key="4">
    <source>
        <dbReference type="ARBA" id="ARBA00022448"/>
    </source>
</evidence>
<keyword evidence="14 20" id="KW-0472">Membrane</keyword>
<evidence type="ECO:0000259" key="22">
    <source>
        <dbReference type="PROSITE" id="PS51007"/>
    </source>
</evidence>
<dbReference type="NCBIfam" id="TIGR02866">
    <property type="entry name" value="CoxB"/>
    <property type="match status" value="1"/>
</dbReference>
<proteinExistence type="inferred from homology"/>
<dbReference type="PROSITE" id="PS51007">
    <property type="entry name" value="CYTC"/>
    <property type="match status" value="1"/>
</dbReference>
<keyword evidence="4" id="KW-0813">Transport</keyword>
<comment type="function">
    <text evidence="15">Subunits I and II form the functional core of the enzyme complex. Electrons originating in cytochrome c are transferred via heme a and Cu(A) to the binuclear center formed by heme a3 and Cu(B).</text>
</comment>
<dbReference type="EC" id="7.1.1.9" evidence="3"/>
<dbReference type="GO" id="GO:0020037">
    <property type="term" value="F:heme binding"/>
    <property type="evidence" value="ECO:0007669"/>
    <property type="project" value="InterPro"/>
</dbReference>
<name>A4VKM4_STUS1</name>
<evidence type="ECO:0000313" key="23">
    <source>
        <dbReference type="EMBL" id="ABP79525.1"/>
    </source>
</evidence>
<evidence type="ECO:0000256" key="14">
    <source>
        <dbReference type="ARBA" id="ARBA00023136"/>
    </source>
</evidence>
<keyword evidence="6" id="KW-0679">Respiratory chain</keyword>
<evidence type="ECO:0000256" key="1">
    <source>
        <dbReference type="ARBA" id="ARBA00004141"/>
    </source>
</evidence>
<dbReference type="GO" id="GO:0005507">
    <property type="term" value="F:copper ion binding"/>
    <property type="evidence" value="ECO:0007669"/>
    <property type="project" value="InterPro"/>
</dbReference>
<dbReference type="Proteomes" id="UP000000233">
    <property type="component" value="Chromosome"/>
</dbReference>
<dbReference type="CDD" id="cd04213">
    <property type="entry name" value="CuRO_CcO_Caa3_II"/>
    <property type="match status" value="1"/>
</dbReference>
<dbReference type="GO" id="GO:0004129">
    <property type="term" value="F:cytochrome-c oxidase activity"/>
    <property type="evidence" value="ECO:0007669"/>
    <property type="project" value="UniProtKB-EC"/>
</dbReference>
<dbReference type="InterPro" id="IPR009056">
    <property type="entry name" value="Cyt_c-like_dom"/>
</dbReference>
<keyword evidence="5 18" id="KW-0349">Heme</keyword>
<dbReference type="PANTHER" id="PTHR22888">
    <property type="entry name" value="CYTOCHROME C OXIDASE, SUBUNIT II"/>
    <property type="match status" value="1"/>
</dbReference>
<evidence type="ECO:0000256" key="2">
    <source>
        <dbReference type="ARBA" id="ARBA00007866"/>
    </source>
</evidence>
<dbReference type="PROSITE" id="PS50857">
    <property type="entry name" value="COX2_CUA"/>
    <property type="match status" value="1"/>
</dbReference>
<feature type="transmembrane region" description="Helical" evidence="20">
    <location>
        <begin position="286"/>
        <end position="307"/>
    </location>
</feature>
<feature type="compositionally biased region" description="Basic and acidic residues" evidence="19">
    <location>
        <begin position="153"/>
        <end position="162"/>
    </location>
</feature>
<dbReference type="InterPro" id="IPR034236">
    <property type="entry name" value="CuRO_CcO_Caa3_II"/>
</dbReference>
<keyword evidence="10" id="KW-0249">Electron transport</keyword>
<feature type="transmembrane region" description="Helical" evidence="20">
    <location>
        <begin position="244"/>
        <end position="265"/>
    </location>
</feature>
<dbReference type="PANTHER" id="PTHR22888:SF9">
    <property type="entry name" value="CYTOCHROME C OXIDASE SUBUNIT 2"/>
    <property type="match status" value="1"/>
</dbReference>
<comment type="catalytic activity">
    <reaction evidence="17">
        <text>4 Fe(II)-[cytochrome c] + O2 + 8 H(+)(in) = 4 Fe(III)-[cytochrome c] + 2 H2O + 4 H(+)(out)</text>
        <dbReference type="Rhea" id="RHEA:11436"/>
        <dbReference type="Rhea" id="RHEA-COMP:10350"/>
        <dbReference type="Rhea" id="RHEA-COMP:14399"/>
        <dbReference type="ChEBI" id="CHEBI:15377"/>
        <dbReference type="ChEBI" id="CHEBI:15378"/>
        <dbReference type="ChEBI" id="CHEBI:15379"/>
        <dbReference type="ChEBI" id="CHEBI:29033"/>
        <dbReference type="ChEBI" id="CHEBI:29034"/>
        <dbReference type="EC" id="7.1.1.9"/>
    </reaction>
</comment>
<evidence type="ECO:0000256" key="19">
    <source>
        <dbReference type="SAM" id="MobiDB-lite"/>
    </source>
</evidence>
<comment type="similarity">
    <text evidence="2">Belongs to the cytochrome c oxidase subunit 2 family.</text>
</comment>
<sequence>MTDRPARLDHSHPACQSWPSPARRCDGSGRLLAIQIHTDRVLVDQPPAKESGQGNQHGREQREIQPPHRVAVAAVHALVAQQPVQRGQRQHHHRQDRMAPGGDLAADLLNRYQVDDTRDAGDPAADRADAGQPERSTPPELVESPEVGQVRRHQTDQGSDREMDHHWVQRMARNGSVTVDGLAFCGHPALPGSKLKQAARSARRGGNPFKWTTLALAVPLLLGCEGPQSALSPAGPMARDVANVWWAMFGFSVVVLAVVSALWIYAMLRQPRTHSAEEAKRINRRWIIGGGLVLPTVSIVALLAFGIPTGRSMLPLPVEGEQPLRVQVIGHQWWWEVRYPESGVVTANQFILPIDRPVDVEVTSADVIHSFWVPRLGGKLDMVPGRTNTLRLQASQTGVFRGQCSEFCGSQHAHMILHVEALEADAFATWIEARTGREHQPPGGAAGQVFDERCGQCHRVAGVSDGNRAPDLSDLATRPTLGAGVIANDAEGLRRWLSDHQSIKHGIAMPRHDDIPEETLGQLADWLETLAP</sequence>
<evidence type="ECO:0000256" key="11">
    <source>
        <dbReference type="ARBA" id="ARBA00022989"/>
    </source>
</evidence>
<reference evidence="23 24" key="1">
    <citation type="journal article" date="2008" name="Proc. Natl. Acad. Sci. U.S.A.">
        <title>Nitrogen fixation island and rhizosphere competence traits in the genome of root-associated Pseudomonas stutzeri A1501.</title>
        <authorList>
            <person name="Yan Y."/>
            <person name="Yang J."/>
            <person name="Dou Y."/>
            <person name="Chen M."/>
            <person name="Ping S."/>
            <person name="Peng J."/>
            <person name="Lu W."/>
            <person name="Zhang W."/>
            <person name="Yao Z."/>
            <person name="Li H."/>
            <person name="Liu W."/>
            <person name="He S."/>
            <person name="Geng L."/>
            <person name="Zhang X."/>
            <person name="Yang F."/>
            <person name="Yu H."/>
            <person name="Zhan Y."/>
            <person name="Li D."/>
            <person name="Lin Z."/>
            <person name="Wang Y."/>
            <person name="Elmerich C."/>
            <person name="Lin M."/>
            <person name="Jin Q."/>
        </authorList>
    </citation>
    <scope>NUCLEOTIDE SEQUENCE [LARGE SCALE GENOMIC DNA]</scope>
    <source>
        <strain evidence="23 24">A1501</strain>
    </source>
</reference>
<dbReference type="HOGENOM" id="CLU_511776_0_0_6"/>
<evidence type="ECO:0000256" key="17">
    <source>
        <dbReference type="ARBA" id="ARBA00047816"/>
    </source>
</evidence>
<evidence type="ECO:0000256" key="8">
    <source>
        <dbReference type="ARBA" id="ARBA00022723"/>
    </source>
</evidence>
<feature type="region of interest" description="Disordered" evidence="19">
    <location>
        <begin position="116"/>
        <end position="162"/>
    </location>
</feature>
<feature type="region of interest" description="Disordered" evidence="19">
    <location>
        <begin position="1"/>
        <end position="22"/>
    </location>
</feature>
<evidence type="ECO:0000256" key="16">
    <source>
        <dbReference type="ARBA" id="ARBA00031399"/>
    </source>
</evidence>
<evidence type="ECO:0000256" key="10">
    <source>
        <dbReference type="ARBA" id="ARBA00022982"/>
    </source>
</evidence>
<dbReference type="InterPro" id="IPR014222">
    <property type="entry name" value="Cyt_c_oxidase_su2"/>
</dbReference>
<dbReference type="InterPro" id="IPR045187">
    <property type="entry name" value="CcO_II"/>
</dbReference>
<keyword evidence="9" id="KW-1278">Translocase</keyword>